<dbReference type="Proteomes" id="UP001497516">
    <property type="component" value="Chromosome 4"/>
</dbReference>
<keyword evidence="2" id="KW-0547">Nucleotide-binding</keyword>
<dbReference type="Pfam" id="PF23559">
    <property type="entry name" value="WHD_DRP"/>
    <property type="match status" value="1"/>
</dbReference>
<dbReference type="InterPro" id="IPR042197">
    <property type="entry name" value="Apaf_helical"/>
</dbReference>
<dbReference type="PRINTS" id="PR00364">
    <property type="entry name" value="DISEASERSIST"/>
</dbReference>
<dbReference type="EMBL" id="OZ034817">
    <property type="protein sequence ID" value="CAL1379913.1"/>
    <property type="molecule type" value="Genomic_DNA"/>
</dbReference>
<feature type="domain" description="NB-ARC" evidence="5">
    <location>
        <begin position="177"/>
        <end position="348"/>
    </location>
</feature>
<evidence type="ECO:0000259" key="8">
    <source>
        <dbReference type="Pfam" id="PF23598"/>
    </source>
</evidence>
<keyword evidence="10" id="KW-1185">Reference proteome</keyword>
<dbReference type="Gene3D" id="3.40.50.300">
    <property type="entry name" value="P-loop containing nucleotide triphosphate hydrolases"/>
    <property type="match status" value="1"/>
</dbReference>
<dbReference type="Gene3D" id="1.20.5.4130">
    <property type="match status" value="1"/>
</dbReference>
<evidence type="ECO:0000256" key="3">
    <source>
        <dbReference type="ARBA" id="ARBA00022821"/>
    </source>
</evidence>
<dbReference type="SUPFAM" id="SSF52058">
    <property type="entry name" value="L domain-like"/>
    <property type="match status" value="2"/>
</dbReference>
<dbReference type="GO" id="GO:0051707">
    <property type="term" value="P:response to other organism"/>
    <property type="evidence" value="ECO:0007669"/>
    <property type="project" value="UniProtKB-ARBA"/>
</dbReference>
<dbReference type="Pfam" id="PF23598">
    <property type="entry name" value="LRR_14"/>
    <property type="match status" value="1"/>
</dbReference>
<dbReference type="InterPro" id="IPR038005">
    <property type="entry name" value="RX-like_CC"/>
</dbReference>
<dbReference type="FunFam" id="3.40.50.300:FF:001091">
    <property type="entry name" value="Probable disease resistance protein At1g61300"/>
    <property type="match status" value="1"/>
</dbReference>
<gene>
    <name evidence="9" type="ORF">LTRI10_LOCUS21400</name>
</gene>
<dbReference type="InterPro" id="IPR036388">
    <property type="entry name" value="WH-like_DNA-bd_sf"/>
</dbReference>
<evidence type="ECO:0000259" key="6">
    <source>
        <dbReference type="Pfam" id="PF18052"/>
    </source>
</evidence>
<dbReference type="InterPro" id="IPR002182">
    <property type="entry name" value="NB-ARC"/>
</dbReference>
<evidence type="ECO:0000313" key="10">
    <source>
        <dbReference type="Proteomes" id="UP001497516"/>
    </source>
</evidence>
<feature type="domain" description="Disease resistance R13L4/SHOC-2-like LRR" evidence="8">
    <location>
        <begin position="571"/>
        <end position="873"/>
    </location>
</feature>
<dbReference type="Pfam" id="PF18052">
    <property type="entry name" value="Rx_N"/>
    <property type="match status" value="1"/>
</dbReference>
<dbReference type="GO" id="GO:0005524">
    <property type="term" value="F:ATP binding"/>
    <property type="evidence" value="ECO:0007669"/>
    <property type="project" value="UniProtKB-KW"/>
</dbReference>
<dbReference type="PANTHER" id="PTHR36766:SF40">
    <property type="entry name" value="DISEASE RESISTANCE PROTEIN RGA3"/>
    <property type="match status" value="1"/>
</dbReference>
<sequence length="1179" mass="131847">MAAEIILIPVAKQILGKAIDLAMEQIGLLWYFKPELGKLKKTVSTIQAVLRDAEEKQFHNHQVKDWLEKRSDVMYDVDDMLDDISTEARRKAIMELSSTGCCSVVCFLFCSLPKQLAYDLKMAHAIKAVREKLDDITKDKDSLHLEVRNDEGLPLRETDSCPPTIVVGREVDQSNIVQLLLNTNREANISVVPIVGMGGLGKTTLAQVVFDDAEVRAHFEIKVWVHVSQRFDVKVILEKMLQSVNGGSQAGLGLDIMQTRLRESIRGKRFLFALDDVWEENVQSWEALAKYLTAGAQGSKVLVTTRSTKVAEVGGRALKSVTSGSTVLPYPLEGLSTEDSWDLLLKKAGGEIPTNPVVIKTGKEILAKCREVPLSVSAIASVLVNCQYPENEWPLFLQKELSDISDEGNSIMPTLQLSYNQLPSHVKDCFLYCKLLPRGSRLDVQRLVLFWIAQGYIKSEEEGLQCFKVLWWRSFFQEMEMDDRGNMLKCRMHDLMYDLAASVAGTKIVRSCNPTILKTLTSKAHHLAVLGKDDGCMVADAIDNGDEVSDAKKVRTLLSDKHFAREECGQILHNFKRLRVLRMPITDFDTDGYRQLDYIAKLKHLRYLGIRFNLVSNLPNSVTNLLNLEVLDLSEFGNMGGLPEDFGKLIDLKHLLLHPSGAWYLTHMPKGIGELKSLQTLPIFVVGWRRQLFGTDEKAIGVGLDELIGLNALRGELAIIYLADAKFLGIGVYVLKNKLLLLSLVLDWAGPSGMSHGSTNEEEILAITLHPPPNLKKLEICGGYGGVTLPDWLAHLVHLVEIKLEDCKKCEYLPPLHQLPSLKKLQIKYCTLLKGMNFQTGDRFPCLAYLYIGHCPALSQMPAFPTLETQLELEETSLEGLERTTKVDKNLHPHSRSSSSAAAIVLRPLSKLTKLTLGNTDGSMEYLPEDGWSGLVSLQLLSLSSLSGCVKLPSGLGSISSLTDIRLHWCGALEFLPPLHQLPILMSLVIKWCPKLKGWWKKGSDHNNDADDHDHYYCSSSTSGAAAEEEEEEWPHFPSLSRLEISGCPKLTHMPLFPTVKGLELKKTSSRVLLRTMKMKVADTDDNPKQHPLSKLTYMVLEDIDDLESLPEEGFRNLTSLRVLKIVDCRSLASLPQAIRHLTSLKQLIIRECPSLTVRLMKGYGQDWHTISHIPDLEV</sequence>
<organism evidence="9 10">
    <name type="scientific">Linum trigynum</name>
    <dbReference type="NCBI Taxonomy" id="586398"/>
    <lineage>
        <taxon>Eukaryota</taxon>
        <taxon>Viridiplantae</taxon>
        <taxon>Streptophyta</taxon>
        <taxon>Embryophyta</taxon>
        <taxon>Tracheophyta</taxon>
        <taxon>Spermatophyta</taxon>
        <taxon>Magnoliopsida</taxon>
        <taxon>eudicotyledons</taxon>
        <taxon>Gunneridae</taxon>
        <taxon>Pentapetalae</taxon>
        <taxon>rosids</taxon>
        <taxon>fabids</taxon>
        <taxon>Malpighiales</taxon>
        <taxon>Linaceae</taxon>
        <taxon>Linum</taxon>
    </lineage>
</organism>
<evidence type="ECO:0000256" key="4">
    <source>
        <dbReference type="ARBA" id="ARBA00022840"/>
    </source>
</evidence>
<dbReference type="InterPro" id="IPR027417">
    <property type="entry name" value="P-loop_NTPase"/>
</dbReference>
<dbReference type="InterPro" id="IPR055414">
    <property type="entry name" value="LRR_R13L4/SHOC2-like"/>
</dbReference>
<evidence type="ECO:0000256" key="2">
    <source>
        <dbReference type="ARBA" id="ARBA00022741"/>
    </source>
</evidence>
<dbReference type="InterPro" id="IPR041118">
    <property type="entry name" value="Rx_N"/>
</dbReference>
<feature type="domain" description="Disease resistance N-terminal" evidence="6">
    <location>
        <begin position="12"/>
        <end position="92"/>
    </location>
</feature>
<dbReference type="PANTHER" id="PTHR36766">
    <property type="entry name" value="PLANT BROAD-SPECTRUM MILDEW RESISTANCE PROTEIN RPW8"/>
    <property type="match status" value="1"/>
</dbReference>
<keyword evidence="4" id="KW-0067">ATP-binding</keyword>
<dbReference type="CDD" id="cd14798">
    <property type="entry name" value="RX-CC_like"/>
    <property type="match status" value="1"/>
</dbReference>
<protein>
    <submittedName>
        <fullName evidence="9">Uncharacterized protein</fullName>
    </submittedName>
</protein>
<accession>A0AAV2E2N0</accession>
<evidence type="ECO:0000256" key="1">
    <source>
        <dbReference type="ARBA" id="ARBA00022737"/>
    </source>
</evidence>
<dbReference type="SUPFAM" id="SSF52540">
    <property type="entry name" value="P-loop containing nucleoside triphosphate hydrolases"/>
    <property type="match status" value="1"/>
</dbReference>
<dbReference type="Gene3D" id="1.10.8.430">
    <property type="entry name" value="Helical domain of apoptotic protease-activating factors"/>
    <property type="match status" value="1"/>
</dbReference>
<dbReference type="Gene3D" id="3.80.10.10">
    <property type="entry name" value="Ribonuclease Inhibitor"/>
    <property type="match status" value="4"/>
</dbReference>
<evidence type="ECO:0000259" key="5">
    <source>
        <dbReference type="Pfam" id="PF00931"/>
    </source>
</evidence>
<dbReference type="InterPro" id="IPR058922">
    <property type="entry name" value="WHD_DRP"/>
</dbReference>
<dbReference type="Pfam" id="PF00931">
    <property type="entry name" value="NB-ARC"/>
    <property type="match status" value="1"/>
</dbReference>
<evidence type="ECO:0000259" key="7">
    <source>
        <dbReference type="Pfam" id="PF23559"/>
    </source>
</evidence>
<dbReference type="Gene3D" id="1.10.10.10">
    <property type="entry name" value="Winged helix-like DNA-binding domain superfamily/Winged helix DNA-binding domain"/>
    <property type="match status" value="1"/>
</dbReference>
<dbReference type="AlphaFoldDB" id="A0AAV2E2N0"/>
<keyword evidence="3" id="KW-0611">Plant defense</keyword>
<dbReference type="GO" id="GO:0006952">
    <property type="term" value="P:defense response"/>
    <property type="evidence" value="ECO:0007669"/>
    <property type="project" value="UniProtKB-KW"/>
</dbReference>
<dbReference type="InterPro" id="IPR032675">
    <property type="entry name" value="LRR_dom_sf"/>
</dbReference>
<dbReference type="GO" id="GO:0043531">
    <property type="term" value="F:ADP binding"/>
    <property type="evidence" value="ECO:0007669"/>
    <property type="project" value="InterPro"/>
</dbReference>
<evidence type="ECO:0000313" key="9">
    <source>
        <dbReference type="EMBL" id="CAL1379913.1"/>
    </source>
</evidence>
<name>A0AAV2E2N0_9ROSI</name>
<feature type="domain" description="Disease resistance protein winged helix" evidence="7">
    <location>
        <begin position="437"/>
        <end position="500"/>
    </location>
</feature>
<keyword evidence="1" id="KW-0677">Repeat</keyword>
<proteinExistence type="predicted"/>
<reference evidence="9 10" key="1">
    <citation type="submission" date="2024-04" db="EMBL/GenBank/DDBJ databases">
        <authorList>
            <person name="Fracassetti M."/>
        </authorList>
    </citation>
    <scope>NUCLEOTIDE SEQUENCE [LARGE SCALE GENOMIC DNA]</scope>
</reference>